<dbReference type="PANTHER" id="PTHR28570">
    <property type="entry name" value="ASPARTYL AMINOPEPTIDASE"/>
    <property type="match status" value="1"/>
</dbReference>
<evidence type="ECO:0000256" key="5">
    <source>
        <dbReference type="ARBA" id="ARBA00022723"/>
    </source>
</evidence>
<dbReference type="EMBL" id="JQCP01000001">
    <property type="protein sequence ID" value="KRO03031.1"/>
    <property type="molecule type" value="Genomic_DNA"/>
</dbReference>
<evidence type="ECO:0000256" key="6">
    <source>
        <dbReference type="ARBA" id="ARBA00022801"/>
    </source>
</evidence>
<dbReference type="SUPFAM" id="SSF101821">
    <property type="entry name" value="Aminopeptidase/glucanase lid domain"/>
    <property type="match status" value="1"/>
</dbReference>
<proteinExistence type="inferred from homology"/>
<evidence type="ECO:0000256" key="3">
    <source>
        <dbReference type="ARBA" id="ARBA00022438"/>
    </source>
</evidence>
<protein>
    <recommendedName>
        <fullName evidence="10">M18 family aminopeptidase</fullName>
        <ecNumber evidence="10">3.4.11.-</ecNumber>
    </recommendedName>
</protein>
<dbReference type="InterPro" id="IPR001948">
    <property type="entry name" value="Peptidase_M18"/>
</dbReference>
<evidence type="ECO:0000256" key="2">
    <source>
        <dbReference type="ARBA" id="ARBA00008290"/>
    </source>
</evidence>
<dbReference type="SUPFAM" id="SSF53187">
    <property type="entry name" value="Zn-dependent exopeptidases"/>
    <property type="match status" value="1"/>
</dbReference>
<comment type="caution">
    <text evidence="11">The sequence shown here is derived from an EMBL/GenBank/DDBJ whole genome shotgun (WGS) entry which is preliminary data.</text>
</comment>
<evidence type="ECO:0000256" key="1">
    <source>
        <dbReference type="ARBA" id="ARBA00001947"/>
    </source>
</evidence>
<dbReference type="CDD" id="cd05658">
    <property type="entry name" value="M18_DAP"/>
    <property type="match status" value="1"/>
</dbReference>
<comment type="cofactor">
    <cofactor evidence="1 10">
        <name>Zn(2+)</name>
        <dbReference type="ChEBI" id="CHEBI:29105"/>
    </cofactor>
</comment>
<dbReference type="EC" id="3.4.11.-" evidence="10"/>
<dbReference type="GO" id="GO:0004177">
    <property type="term" value="F:aminopeptidase activity"/>
    <property type="evidence" value="ECO:0007669"/>
    <property type="project" value="UniProtKB-KW"/>
</dbReference>
<sequence length="460" mass="49970">MVLLSLTEEYLAVSHDLLAFIDESPSMFHTANAIRNRLEEAGFVYLSEGATWNVSPGGCYFTVRNNSSVIAWKVGEKFNTDAPCRRATYQGAPYHFQIAAAHGDSPSYKVKAVPEVQSAQKMLRLSVEAYGGMIDHTWFDRPLGLAGRVLVRSGARIESRLINITRDVALIPSLAIHLDHASGLTPELNRSVDLMPLFSAGELSEGSFKRMVAKEAGVNEEDVLSWDLFLADHTGGRIWGIQDEFVSAGHLDDLQAAYAALRAFLASDNDADISVYACFDNEEVGSNTKQGALSTFLRDTLSRINGALGLGEEDLHRALSASMLVSCDNAHAVHPAHPEKYDTVNQCVLNGGIVIKEAARQSYCTDAFSRAAFEEILSTNGIPYQVFANRSDMPGGSTLGNLSNMHVSIHGVDVGLPQLAMHSVFETTGSHDTVLGIRALLAFYNADVVISEADAFEVRQ</sequence>
<organism evidence="11 12">
    <name type="scientific">Lancefieldella rimae</name>
    <dbReference type="NCBI Taxonomy" id="1383"/>
    <lineage>
        <taxon>Bacteria</taxon>
        <taxon>Bacillati</taxon>
        <taxon>Actinomycetota</taxon>
        <taxon>Coriobacteriia</taxon>
        <taxon>Coriobacteriales</taxon>
        <taxon>Atopobiaceae</taxon>
        <taxon>Lancefieldella</taxon>
    </lineage>
</organism>
<keyword evidence="6 9" id="KW-0378">Hydrolase</keyword>
<keyword evidence="8 9" id="KW-0482">Metalloprotease</keyword>
<dbReference type="Pfam" id="PF02127">
    <property type="entry name" value="Peptidase_M18"/>
    <property type="match status" value="1"/>
</dbReference>
<keyword evidence="12" id="KW-1185">Reference proteome</keyword>
<dbReference type="Gene3D" id="2.30.250.10">
    <property type="entry name" value="Aminopeptidase i, Domain 2"/>
    <property type="match status" value="1"/>
</dbReference>
<evidence type="ECO:0000313" key="11">
    <source>
        <dbReference type="EMBL" id="KRO03031.1"/>
    </source>
</evidence>
<name>A0ABR5Q3F0_9ACTN</name>
<keyword evidence="4 9" id="KW-0645">Protease</keyword>
<gene>
    <name evidence="11" type="ORF">IV60_GL000207</name>
</gene>
<keyword evidence="3 9" id="KW-0031">Aminopeptidase</keyword>
<evidence type="ECO:0000256" key="9">
    <source>
        <dbReference type="RuleBase" id="RU004386"/>
    </source>
</evidence>
<evidence type="ECO:0000256" key="7">
    <source>
        <dbReference type="ARBA" id="ARBA00022833"/>
    </source>
</evidence>
<dbReference type="PRINTS" id="PR00932">
    <property type="entry name" value="AMINO1PTASE"/>
</dbReference>
<keyword evidence="5 9" id="KW-0479">Metal-binding</keyword>
<evidence type="ECO:0000256" key="8">
    <source>
        <dbReference type="ARBA" id="ARBA00023049"/>
    </source>
</evidence>
<dbReference type="InterPro" id="IPR023358">
    <property type="entry name" value="Peptidase_M18_dom2"/>
</dbReference>
<dbReference type="PANTHER" id="PTHR28570:SF3">
    <property type="entry name" value="ASPARTYL AMINOPEPTIDASE"/>
    <property type="match status" value="1"/>
</dbReference>
<evidence type="ECO:0000256" key="10">
    <source>
        <dbReference type="RuleBase" id="RU004387"/>
    </source>
</evidence>
<reference evidence="11 12" key="1">
    <citation type="journal article" date="2015" name="Genome Announc.">
        <title>Expanding the biotechnology potential of lactobacilli through comparative genomics of 213 strains and associated genera.</title>
        <authorList>
            <person name="Sun Z."/>
            <person name="Harris H.M."/>
            <person name="McCann A."/>
            <person name="Guo C."/>
            <person name="Argimon S."/>
            <person name="Zhang W."/>
            <person name="Yang X."/>
            <person name="Jeffery I.B."/>
            <person name="Cooney J.C."/>
            <person name="Kagawa T.F."/>
            <person name="Liu W."/>
            <person name="Song Y."/>
            <person name="Salvetti E."/>
            <person name="Wrobel A."/>
            <person name="Rasinkangas P."/>
            <person name="Parkhill J."/>
            <person name="Rea M.C."/>
            <person name="O'Sullivan O."/>
            <person name="Ritari J."/>
            <person name="Douillard F.P."/>
            <person name="Paul Ross R."/>
            <person name="Yang R."/>
            <person name="Briner A.E."/>
            <person name="Felis G.E."/>
            <person name="de Vos W.M."/>
            <person name="Barrangou R."/>
            <person name="Klaenhammer T.R."/>
            <person name="Caufield P.W."/>
            <person name="Cui Y."/>
            <person name="Zhang H."/>
            <person name="O'Toole P.W."/>
        </authorList>
    </citation>
    <scope>NUCLEOTIDE SEQUENCE [LARGE SCALE GENOMIC DNA]</scope>
    <source>
        <strain evidence="11 12">DSM 7090</strain>
    </source>
</reference>
<evidence type="ECO:0000313" key="12">
    <source>
        <dbReference type="Proteomes" id="UP000051927"/>
    </source>
</evidence>
<evidence type="ECO:0000256" key="4">
    <source>
        <dbReference type="ARBA" id="ARBA00022670"/>
    </source>
</evidence>
<dbReference type="Proteomes" id="UP000051927">
    <property type="component" value="Unassembled WGS sequence"/>
</dbReference>
<accession>A0ABR5Q3F0</accession>
<dbReference type="NCBIfam" id="NF002759">
    <property type="entry name" value="PRK02813.1"/>
    <property type="match status" value="1"/>
</dbReference>
<dbReference type="Gene3D" id="3.40.630.10">
    <property type="entry name" value="Zn peptidases"/>
    <property type="match status" value="1"/>
</dbReference>
<comment type="similarity">
    <text evidence="2 9">Belongs to the peptidase M18 family.</text>
</comment>
<keyword evidence="7 9" id="KW-0862">Zinc</keyword>